<dbReference type="PANTHER" id="PTHR40278:SF1">
    <property type="entry name" value="DNA UTILIZATION PROTEIN HOFN"/>
    <property type="match status" value="1"/>
</dbReference>
<name>A0ABP3X6C4_9CLOT</name>
<proteinExistence type="predicted"/>
<keyword evidence="3" id="KW-1185">Reference proteome</keyword>
<dbReference type="InterPro" id="IPR007813">
    <property type="entry name" value="PilN"/>
</dbReference>
<dbReference type="Pfam" id="PF05137">
    <property type="entry name" value="PilN"/>
    <property type="match status" value="1"/>
</dbReference>
<dbReference type="EMBL" id="BAAACO010000002">
    <property type="protein sequence ID" value="GAA0860115.1"/>
    <property type="molecule type" value="Genomic_DNA"/>
</dbReference>
<dbReference type="Proteomes" id="UP001501764">
    <property type="component" value="Unassembled WGS sequence"/>
</dbReference>
<gene>
    <name evidence="2" type="ORF">GCM10008916_25000</name>
</gene>
<evidence type="ECO:0000256" key="1">
    <source>
        <dbReference type="SAM" id="Phobius"/>
    </source>
</evidence>
<accession>A0ABP3X6C4</accession>
<dbReference type="RefSeq" id="WP_081006190.1">
    <property type="nucleotide sequence ID" value="NZ_BAAACO010000002.1"/>
</dbReference>
<evidence type="ECO:0000313" key="3">
    <source>
        <dbReference type="Proteomes" id="UP001501764"/>
    </source>
</evidence>
<keyword evidence="1" id="KW-0472">Membrane</keyword>
<dbReference type="InterPro" id="IPR052534">
    <property type="entry name" value="Extracell_DNA_Util/SecSys_Comp"/>
</dbReference>
<evidence type="ECO:0008006" key="4">
    <source>
        <dbReference type="Google" id="ProtNLM"/>
    </source>
</evidence>
<protein>
    <recommendedName>
        <fullName evidence="4">PilN domain-containing protein</fullName>
    </recommendedName>
</protein>
<keyword evidence="1" id="KW-0812">Transmembrane</keyword>
<sequence length="195" mass="21382">MMKELNLLPQSYASHKKIVKQKKKIATGTLIGGVVVLGVTGFIFGQETYLNIKKSKLQNEISTSRELVAKNEKLVNDIALTKQHIEKAETLKGIKNKDTDGVINELSKLFPGDVKIGTLNYQNNASSDNGNVIATINMSGTAKSKGDIENFWANLREHEQFKDSHIASITEGKDGYAFTIDLSVKGVVKDGSEDK</sequence>
<keyword evidence="1" id="KW-1133">Transmembrane helix</keyword>
<organism evidence="2 3">
    <name type="scientific">Clostridium nitritogenes</name>
    <dbReference type="NCBI Taxonomy" id="83340"/>
    <lineage>
        <taxon>Bacteria</taxon>
        <taxon>Bacillati</taxon>
        <taxon>Bacillota</taxon>
        <taxon>Clostridia</taxon>
        <taxon>Eubacteriales</taxon>
        <taxon>Clostridiaceae</taxon>
        <taxon>Clostridium</taxon>
    </lineage>
</organism>
<feature type="transmembrane region" description="Helical" evidence="1">
    <location>
        <begin position="25"/>
        <end position="45"/>
    </location>
</feature>
<comment type="caution">
    <text evidence="2">The sequence shown here is derived from an EMBL/GenBank/DDBJ whole genome shotgun (WGS) entry which is preliminary data.</text>
</comment>
<reference evidence="3" key="1">
    <citation type="journal article" date="2019" name="Int. J. Syst. Evol. Microbiol.">
        <title>The Global Catalogue of Microorganisms (GCM) 10K type strain sequencing project: providing services to taxonomists for standard genome sequencing and annotation.</title>
        <authorList>
            <consortium name="The Broad Institute Genomics Platform"/>
            <consortium name="The Broad Institute Genome Sequencing Center for Infectious Disease"/>
            <person name="Wu L."/>
            <person name="Ma J."/>
        </authorList>
    </citation>
    <scope>NUCLEOTIDE SEQUENCE [LARGE SCALE GENOMIC DNA]</scope>
    <source>
        <strain evidence="3">JCM 6485</strain>
    </source>
</reference>
<dbReference type="PANTHER" id="PTHR40278">
    <property type="entry name" value="DNA UTILIZATION PROTEIN HOFN"/>
    <property type="match status" value="1"/>
</dbReference>
<evidence type="ECO:0000313" key="2">
    <source>
        <dbReference type="EMBL" id="GAA0860115.1"/>
    </source>
</evidence>